<dbReference type="InterPro" id="IPR009286">
    <property type="entry name" value="Ins_P5_2-kin"/>
</dbReference>
<keyword evidence="4 6" id="KW-0418">Kinase</keyword>
<keyword evidence="3 6" id="KW-0547">Nucleotide-binding</keyword>
<dbReference type="GO" id="GO:0005524">
    <property type="term" value="F:ATP binding"/>
    <property type="evidence" value="ECO:0007669"/>
    <property type="project" value="UniProtKB-KW"/>
</dbReference>
<dbReference type="PANTHER" id="PTHR14456:SF2">
    <property type="entry name" value="INOSITOL-PENTAKISPHOSPHATE 2-KINASE"/>
    <property type="match status" value="1"/>
</dbReference>
<dbReference type="EMBL" id="LS997619">
    <property type="protein sequence ID" value="SYZ65375.1"/>
    <property type="molecule type" value="Genomic_DNA"/>
</dbReference>
<comment type="domain">
    <text evidence="6">The EXKPK motif is conserved in inositol-pentakisphosphate 2-kinases of both family 1 and 2.</text>
</comment>
<gene>
    <name evidence="7" type="ORF">LBRM2904_20.4190</name>
</gene>
<dbReference type="GO" id="GO:0035299">
    <property type="term" value="F:inositol-1,3,4,5,6-pentakisphosphate 2-kinase activity"/>
    <property type="evidence" value="ECO:0007669"/>
    <property type="project" value="UniProtKB-EC"/>
</dbReference>
<evidence type="ECO:0000313" key="7">
    <source>
        <dbReference type="EMBL" id="SYZ65375.1"/>
    </source>
</evidence>
<dbReference type="Pfam" id="PF06090">
    <property type="entry name" value="Ins_P5_2-kin"/>
    <property type="match status" value="1"/>
</dbReference>
<keyword evidence="5 6" id="KW-0067">ATP-binding</keyword>
<dbReference type="GO" id="GO:0005634">
    <property type="term" value="C:nucleus"/>
    <property type="evidence" value="ECO:0007669"/>
    <property type="project" value="TreeGrafter"/>
</dbReference>
<evidence type="ECO:0000256" key="1">
    <source>
        <dbReference type="ARBA" id="ARBA00012023"/>
    </source>
</evidence>
<comment type="function">
    <text evidence="6">Phosphorylates Ins(1,3,4,5,6)P5 at position 2 to form Ins(1,2,3,4,5,6)P6 (InsP6 or phytate).</text>
</comment>
<evidence type="ECO:0000256" key="5">
    <source>
        <dbReference type="ARBA" id="ARBA00022840"/>
    </source>
</evidence>
<sequence length="588" mass="64629">MTAAFAVHRPTHEQHEQNVLPHEEYVWHHLAVLLDTRGGLVWLCFFFPLSLHRTHFLSALSLPLMFGDIPMTFAPPYRERAIRGCLERSNTHLLSQSLRQETYMHTHTAYQLCTLFLGGLRVSHSAAPAMDASFILFLGAGKCNVVVDLPLRFVSSALSSSSSRLTGAATQRAALRIRNAGLQECPECYRALEAYAGGRKVVPLSADLYAAIASVVPAKFHTLMKGASEATLVPNFTNDPAQLLRIGVTAPEEAGRVADYTVEVKPKSAWQPPHIVGIVVDGAAHWIEETKHRHCRYAQMLCYKRIRDSAEEAPASVAAAGLHGSASSAKGGSAPYCPNYLFRPNLSSRDGLQRLMHSPQNNLRVISYHASRKVNHPGNPETLTVEELNGIADAIDASGVLVPLAHLQLYGCAPANADALPEEIQSRSVPVLDAQLLHHWSVAQNKKDVQWIVVDVDSETLCSCTSFTDEEAYKGLSCANPRYVVPSLDYAACLDRFYVSTTAKDVSLMIAVSCRRSESEESVSDYSVLTDVPPEVGGGCFVRHSHDVYRVGVVDLDVKTHKALEHYHTHDKNITNAFMRHNNNKRGA</sequence>
<evidence type="ECO:0000256" key="3">
    <source>
        <dbReference type="ARBA" id="ARBA00022741"/>
    </source>
</evidence>
<dbReference type="GO" id="GO:0032958">
    <property type="term" value="P:inositol phosphate biosynthetic process"/>
    <property type="evidence" value="ECO:0007669"/>
    <property type="project" value="TreeGrafter"/>
</dbReference>
<reference evidence="7 8" key="1">
    <citation type="submission" date="2018-09" db="EMBL/GenBank/DDBJ databases">
        <authorList>
            <person name="Peiro R."/>
            <person name="Begona"/>
            <person name="Cbmso G."/>
            <person name="Lopez M."/>
            <person name="Gonzalez S."/>
        </authorList>
    </citation>
    <scope>NUCLEOTIDE SEQUENCE [LARGE SCALE GENOMIC DNA]</scope>
</reference>
<evidence type="ECO:0000256" key="4">
    <source>
        <dbReference type="ARBA" id="ARBA00022777"/>
    </source>
</evidence>
<proteinExistence type="predicted"/>
<protein>
    <recommendedName>
        <fullName evidence="1 6">Inositol-pentakisphosphate 2-kinase</fullName>
        <ecNumber evidence="1 6">2.7.1.158</ecNumber>
    </recommendedName>
</protein>
<accession>A0A3P3Z593</accession>
<dbReference type="EC" id="2.7.1.158" evidence="1 6"/>
<evidence type="ECO:0000256" key="6">
    <source>
        <dbReference type="RuleBase" id="RU364126"/>
    </source>
</evidence>
<name>A0A3P3Z593_LEIBR</name>
<dbReference type="AlphaFoldDB" id="A0A3P3Z593"/>
<evidence type="ECO:0000256" key="2">
    <source>
        <dbReference type="ARBA" id="ARBA00022679"/>
    </source>
</evidence>
<dbReference type="PANTHER" id="PTHR14456">
    <property type="entry name" value="INOSITOL POLYPHOSPHATE KINASE 1"/>
    <property type="match status" value="1"/>
</dbReference>
<organism evidence="7 8">
    <name type="scientific">Leishmania braziliensis MHOM/BR/75/M2904</name>
    <dbReference type="NCBI Taxonomy" id="420245"/>
    <lineage>
        <taxon>Eukaryota</taxon>
        <taxon>Discoba</taxon>
        <taxon>Euglenozoa</taxon>
        <taxon>Kinetoplastea</taxon>
        <taxon>Metakinetoplastina</taxon>
        <taxon>Trypanosomatida</taxon>
        <taxon>Trypanosomatidae</taxon>
        <taxon>Leishmaniinae</taxon>
        <taxon>Leishmania</taxon>
        <taxon>Leishmania braziliensis species complex</taxon>
    </lineage>
</organism>
<comment type="catalytic activity">
    <reaction evidence="6">
        <text>1D-myo-inositol 1,3,4,5,6-pentakisphosphate + ATP = 1D-myo-inositol hexakisphosphate + ADP + H(+)</text>
        <dbReference type="Rhea" id="RHEA:20313"/>
        <dbReference type="ChEBI" id="CHEBI:15378"/>
        <dbReference type="ChEBI" id="CHEBI:30616"/>
        <dbReference type="ChEBI" id="CHEBI:57733"/>
        <dbReference type="ChEBI" id="CHEBI:58130"/>
        <dbReference type="ChEBI" id="CHEBI:456216"/>
        <dbReference type="EC" id="2.7.1.158"/>
    </reaction>
</comment>
<keyword evidence="2 6" id="KW-0808">Transferase</keyword>
<dbReference type="Proteomes" id="UP000319462">
    <property type="component" value="Chromosome 20"/>
</dbReference>
<evidence type="ECO:0000313" key="8">
    <source>
        <dbReference type="Proteomes" id="UP000319462"/>
    </source>
</evidence>